<comment type="function">
    <text evidence="1 6">Required for the transposition of the insertion element.</text>
</comment>
<comment type="similarity">
    <text evidence="2 6">Belongs to the transposase mutator family.</text>
</comment>
<dbReference type="Proteomes" id="UP001500804">
    <property type="component" value="Unassembled WGS sequence"/>
</dbReference>
<keyword evidence="3 6" id="KW-0815">Transposition</keyword>
<reference evidence="8" key="1">
    <citation type="journal article" date="2019" name="Int. J. Syst. Evol. Microbiol.">
        <title>The Global Catalogue of Microorganisms (GCM) 10K type strain sequencing project: providing services to taxonomists for standard genome sequencing and annotation.</title>
        <authorList>
            <consortium name="The Broad Institute Genomics Platform"/>
            <consortium name="The Broad Institute Genome Sequencing Center for Infectious Disease"/>
            <person name="Wu L."/>
            <person name="Ma J."/>
        </authorList>
    </citation>
    <scope>NUCLEOTIDE SEQUENCE [LARGE SCALE GENOMIC DNA]</scope>
    <source>
        <strain evidence="8">JCM 18302</strain>
    </source>
</reference>
<accession>A0ABP9NUA2</accession>
<sequence length="144" mass="16073">MRALLHSVYDQPDAGSVHAQFDRVLEAVAGNLTKVAEHLDTARADVLAFTGFPKEVWRQIWSNNPSERLNREIRRRTDVVGIFPDRDALIRLVGAVLAEQHDEWAEGRRYLGLDVLARARLTTVPDTTNGEEVTTTDTIPALSA</sequence>
<dbReference type="EMBL" id="BAABJO010000020">
    <property type="protein sequence ID" value="GAA5129347.1"/>
    <property type="molecule type" value="Genomic_DNA"/>
</dbReference>
<evidence type="ECO:0000313" key="8">
    <source>
        <dbReference type="Proteomes" id="UP001500804"/>
    </source>
</evidence>
<keyword evidence="4 6" id="KW-0238">DNA-binding</keyword>
<evidence type="ECO:0000256" key="1">
    <source>
        <dbReference type="ARBA" id="ARBA00002190"/>
    </source>
</evidence>
<comment type="caution">
    <text evidence="7">The sequence shown here is derived from an EMBL/GenBank/DDBJ whole genome shotgun (WGS) entry which is preliminary data.</text>
</comment>
<evidence type="ECO:0000256" key="3">
    <source>
        <dbReference type="ARBA" id="ARBA00022578"/>
    </source>
</evidence>
<name>A0ABP9NUA2_9PSEU</name>
<keyword evidence="8" id="KW-1185">Reference proteome</keyword>
<gene>
    <name evidence="7" type="ORF">GCM10023320_49670</name>
</gene>
<dbReference type="InterPro" id="IPR001207">
    <property type="entry name" value="Transposase_mutator"/>
</dbReference>
<evidence type="ECO:0000256" key="4">
    <source>
        <dbReference type="ARBA" id="ARBA00023125"/>
    </source>
</evidence>
<organism evidence="7 8">
    <name type="scientific">Pseudonocardia adelaidensis</name>
    <dbReference type="NCBI Taxonomy" id="648754"/>
    <lineage>
        <taxon>Bacteria</taxon>
        <taxon>Bacillati</taxon>
        <taxon>Actinomycetota</taxon>
        <taxon>Actinomycetes</taxon>
        <taxon>Pseudonocardiales</taxon>
        <taxon>Pseudonocardiaceae</taxon>
        <taxon>Pseudonocardia</taxon>
    </lineage>
</organism>
<evidence type="ECO:0000256" key="5">
    <source>
        <dbReference type="ARBA" id="ARBA00023172"/>
    </source>
</evidence>
<keyword evidence="6" id="KW-0814">Transposable element</keyword>
<dbReference type="Pfam" id="PF00872">
    <property type="entry name" value="Transposase_mut"/>
    <property type="match status" value="1"/>
</dbReference>
<dbReference type="PANTHER" id="PTHR33217:SF7">
    <property type="entry name" value="TRANSPOSASE FOR INSERTION SEQUENCE ELEMENT IS1081"/>
    <property type="match status" value="1"/>
</dbReference>
<protein>
    <recommendedName>
        <fullName evidence="6">Mutator family transposase</fullName>
    </recommendedName>
</protein>
<evidence type="ECO:0000256" key="6">
    <source>
        <dbReference type="RuleBase" id="RU365089"/>
    </source>
</evidence>
<keyword evidence="5 6" id="KW-0233">DNA recombination</keyword>
<evidence type="ECO:0000256" key="2">
    <source>
        <dbReference type="ARBA" id="ARBA00010961"/>
    </source>
</evidence>
<evidence type="ECO:0000313" key="7">
    <source>
        <dbReference type="EMBL" id="GAA5129347.1"/>
    </source>
</evidence>
<proteinExistence type="inferred from homology"/>
<dbReference type="PANTHER" id="PTHR33217">
    <property type="entry name" value="TRANSPOSASE FOR INSERTION SEQUENCE ELEMENT IS1081"/>
    <property type="match status" value="1"/>
</dbReference>